<name>A0A6P3XWA2_DINQU</name>
<dbReference type="AlphaFoldDB" id="A0A6P3XWA2"/>
<dbReference type="InterPro" id="IPR033495">
    <property type="entry name" value="MRPP3_PIN_dom"/>
</dbReference>
<proteinExistence type="inferred from homology"/>
<evidence type="ECO:0000256" key="2">
    <source>
        <dbReference type="ARBA" id="ARBA00001946"/>
    </source>
</evidence>
<dbReference type="Gene3D" id="3.40.50.11980">
    <property type="match status" value="1"/>
</dbReference>
<evidence type="ECO:0000256" key="11">
    <source>
        <dbReference type="ARBA" id="ARBA00022842"/>
    </source>
</evidence>
<keyword evidence="17" id="KW-1185">Reference proteome</keyword>
<evidence type="ECO:0000256" key="1">
    <source>
        <dbReference type="ARBA" id="ARBA00000928"/>
    </source>
</evidence>
<dbReference type="GO" id="GO:0001682">
    <property type="term" value="P:tRNA 5'-leader removal"/>
    <property type="evidence" value="ECO:0007669"/>
    <property type="project" value="TreeGrafter"/>
</dbReference>
<keyword evidence="9" id="KW-0378">Hydrolase</keyword>
<comment type="catalytic activity">
    <reaction evidence="1">
        <text>Endonucleolytic cleavage of RNA, removing 5'-extranucleotides from tRNA precursor.</text>
        <dbReference type="EC" id="3.1.26.5"/>
    </reaction>
</comment>
<keyword evidence="12" id="KW-0809">Transit peptide</keyword>
<sequence length="534" mass="62567">MAVYRRLCQSLWAWSCKYQRRAYYRNLQDKNTQADEESELVENSRKVVSMKVLIRAHQELYNKMMNDELSSKDWQDIRENILQKPLEVRPVTATTVDSVIIDLCLNGQRLDKAMEYCKFLKERHAPLNVAIIGKYLRLFVLKRDSLTDSDKQDIVATCNALLEKYPCLDSITAEHCISSLCLTDQWEKSIKILEMINLTMKPGRTVYSMIASAAFQHDRPDIGWDATQRLISRALTPQNVVYTSYLQYCEHGADQGLFDDRLEDIFSFWAENGEKPYKRVLNAFAEVAGKHGWSAAPTSLSNRGECGKCHYSLSDLKFSRDTFQELVDAFMKRVIVGSDIYFTSNPRELRKFMEFVERTKPYDIVIDGLNITYTMKKVNPRSLPMVVEHFVKRDQKVLVLTRKHQKKLSMLNYVQQHAYVFWTDNLSMDDPYLLYATLASGENAMFVSSDLMRRHKSLLQDKRLQWVFKKWQCSHQYFTKSRGPHVQITSPYNFMPHSQKNSDSWHIPYISDDSTNPDTHEFPDLWYCFHKKRK</sequence>
<dbReference type="RefSeq" id="XP_014482187.1">
    <property type="nucleotide sequence ID" value="XM_014626701.1"/>
</dbReference>
<dbReference type="InterPro" id="IPR031595">
    <property type="entry name" value="PRORP_C"/>
</dbReference>
<dbReference type="GO" id="GO:0030678">
    <property type="term" value="C:mitochondrial ribonuclease P complex"/>
    <property type="evidence" value="ECO:0007669"/>
    <property type="project" value="TreeGrafter"/>
</dbReference>
<dbReference type="GO" id="GO:0004526">
    <property type="term" value="F:ribonuclease P activity"/>
    <property type="evidence" value="ECO:0007669"/>
    <property type="project" value="UniProtKB-EC"/>
</dbReference>
<dbReference type="GeneID" id="106748313"/>
<comment type="similarity">
    <text evidence="4">Belongs to the PPR family. P subfamily.</text>
</comment>
<evidence type="ECO:0000256" key="7">
    <source>
        <dbReference type="ARBA" id="ARBA00022722"/>
    </source>
</evidence>
<evidence type="ECO:0000256" key="6">
    <source>
        <dbReference type="ARBA" id="ARBA00022694"/>
    </source>
</evidence>
<evidence type="ECO:0000256" key="12">
    <source>
        <dbReference type="ARBA" id="ARBA00022946"/>
    </source>
</evidence>
<comment type="cofactor">
    <cofactor evidence="2">
        <name>Mg(2+)</name>
        <dbReference type="ChEBI" id="CHEBI:18420"/>
    </cofactor>
</comment>
<organism evidence="17 19">
    <name type="scientific">Dinoponera quadriceps</name>
    <name type="common">South American ant</name>
    <dbReference type="NCBI Taxonomy" id="609295"/>
    <lineage>
        <taxon>Eukaryota</taxon>
        <taxon>Metazoa</taxon>
        <taxon>Ecdysozoa</taxon>
        <taxon>Arthropoda</taxon>
        <taxon>Hexapoda</taxon>
        <taxon>Insecta</taxon>
        <taxon>Pterygota</taxon>
        <taxon>Neoptera</taxon>
        <taxon>Endopterygota</taxon>
        <taxon>Hymenoptera</taxon>
        <taxon>Apocrita</taxon>
        <taxon>Aculeata</taxon>
        <taxon>Formicoidea</taxon>
        <taxon>Formicidae</taxon>
        <taxon>Ponerinae</taxon>
        <taxon>Ponerini</taxon>
        <taxon>Dinoponera</taxon>
    </lineage>
</organism>
<accession>A0A6P3XWA2</accession>
<dbReference type="CTD" id="31568"/>
<evidence type="ECO:0000256" key="15">
    <source>
        <dbReference type="ARBA" id="ARBA00044559"/>
    </source>
</evidence>
<dbReference type="EC" id="3.1.26.5" evidence="5"/>
<dbReference type="PANTHER" id="PTHR13547:SF1">
    <property type="entry name" value="MITOCHONDRIAL RIBONUCLEASE P CATALYTIC SUBUNIT"/>
    <property type="match status" value="1"/>
</dbReference>
<dbReference type="CDD" id="cd18718">
    <property type="entry name" value="PIN_PRORP"/>
    <property type="match status" value="1"/>
</dbReference>
<dbReference type="RefSeq" id="XP_014482188.1">
    <property type="nucleotide sequence ID" value="XM_014626702.1"/>
</dbReference>
<dbReference type="Gene3D" id="1.25.40.10">
    <property type="entry name" value="Tetratricopeptide repeat domain"/>
    <property type="match status" value="1"/>
</dbReference>
<keyword evidence="6" id="KW-0819">tRNA processing</keyword>
<gene>
    <name evidence="18 19" type="primary">LOC106748313</name>
</gene>
<evidence type="ECO:0000256" key="4">
    <source>
        <dbReference type="ARBA" id="ARBA00007626"/>
    </source>
</evidence>
<evidence type="ECO:0000259" key="16">
    <source>
        <dbReference type="Pfam" id="PF16953"/>
    </source>
</evidence>
<evidence type="ECO:0000256" key="10">
    <source>
        <dbReference type="ARBA" id="ARBA00022833"/>
    </source>
</evidence>
<keyword evidence="7" id="KW-0540">Nuclease</keyword>
<evidence type="ECO:0000256" key="14">
    <source>
        <dbReference type="ARBA" id="ARBA00044536"/>
    </source>
</evidence>
<evidence type="ECO:0000256" key="3">
    <source>
        <dbReference type="ARBA" id="ARBA00004173"/>
    </source>
</evidence>
<evidence type="ECO:0000313" key="18">
    <source>
        <dbReference type="RefSeq" id="XP_014482187.1"/>
    </source>
</evidence>
<feature type="domain" description="PRORP" evidence="16">
    <location>
        <begin position="301"/>
        <end position="528"/>
    </location>
</feature>
<evidence type="ECO:0000256" key="8">
    <source>
        <dbReference type="ARBA" id="ARBA00022723"/>
    </source>
</evidence>
<dbReference type="OrthoDB" id="46913at2759"/>
<comment type="subcellular location">
    <subcellularLocation>
        <location evidence="3">Mitochondrion</location>
    </subcellularLocation>
</comment>
<dbReference type="GO" id="GO:0046872">
    <property type="term" value="F:metal ion binding"/>
    <property type="evidence" value="ECO:0007669"/>
    <property type="project" value="UniProtKB-KW"/>
</dbReference>
<dbReference type="Proteomes" id="UP000515204">
    <property type="component" value="Unplaced"/>
</dbReference>
<keyword evidence="13" id="KW-0496">Mitochondrion</keyword>
<dbReference type="GO" id="GO:0097745">
    <property type="term" value="P:mitochondrial tRNA 5'-end processing"/>
    <property type="evidence" value="ECO:0007669"/>
    <property type="project" value="TreeGrafter"/>
</dbReference>
<dbReference type="PANTHER" id="PTHR13547">
    <property type="match status" value="1"/>
</dbReference>
<dbReference type="KEGG" id="dqu:106748313"/>
<evidence type="ECO:0000256" key="5">
    <source>
        <dbReference type="ARBA" id="ARBA00012179"/>
    </source>
</evidence>
<dbReference type="Pfam" id="PF16953">
    <property type="entry name" value="PRORP"/>
    <property type="match status" value="1"/>
</dbReference>
<evidence type="ECO:0000256" key="9">
    <source>
        <dbReference type="ARBA" id="ARBA00022801"/>
    </source>
</evidence>
<keyword evidence="8" id="KW-0479">Metal-binding</keyword>
<evidence type="ECO:0000256" key="13">
    <source>
        <dbReference type="ARBA" id="ARBA00023128"/>
    </source>
</evidence>
<dbReference type="InterPro" id="IPR011990">
    <property type="entry name" value="TPR-like_helical_dom_sf"/>
</dbReference>
<reference evidence="18 19" key="1">
    <citation type="submission" date="2025-04" db="UniProtKB">
        <authorList>
            <consortium name="RefSeq"/>
        </authorList>
    </citation>
    <scope>IDENTIFICATION</scope>
</reference>
<protein>
    <recommendedName>
        <fullName evidence="14">Mitochondrial ribonuclease P catalytic subunit</fullName>
        <ecNumber evidence="5">3.1.26.5</ecNumber>
    </recommendedName>
    <alternativeName>
        <fullName evidence="15">Mitochondrial ribonuclease P protein 3</fullName>
    </alternativeName>
</protein>
<evidence type="ECO:0000313" key="17">
    <source>
        <dbReference type="Proteomes" id="UP000515204"/>
    </source>
</evidence>
<evidence type="ECO:0000313" key="19">
    <source>
        <dbReference type="RefSeq" id="XP_014482188.1"/>
    </source>
</evidence>
<keyword evidence="10" id="KW-0862">Zinc</keyword>
<keyword evidence="11" id="KW-0460">Magnesium</keyword>